<dbReference type="PANTHER" id="PTHR15481:SF0">
    <property type="entry name" value="LD23870P-RELATED"/>
    <property type="match status" value="1"/>
</dbReference>
<feature type="non-terminal residue" evidence="4">
    <location>
        <position position="1"/>
    </location>
</feature>
<dbReference type="GO" id="GO:0005654">
    <property type="term" value="C:nucleoplasm"/>
    <property type="evidence" value="ECO:0007669"/>
    <property type="project" value="TreeGrafter"/>
</dbReference>
<evidence type="ECO:0000256" key="2">
    <source>
        <dbReference type="PROSITE-ProRule" id="PRU00176"/>
    </source>
</evidence>
<dbReference type="Pfam" id="PF00076">
    <property type="entry name" value="RRM_1"/>
    <property type="match status" value="1"/>
</dbReference>
<sequence>LREIFGAYGPIKDIKLPLNQYFNMNRGTAYILYEEIDDAENAIAKMHEAQLDGTKIAVSIVLP</sequence>
<proteinExistence type="predicted"/>
<accession>A0A6A6SAG0</accession>
<dbReference type="InterPro" id="IPR000504">
    <property type="entry name" value="RRM_dom"/>
</dbReference>
<dbReference type="InterPro" id="IPR012677">
    <property type="entry name" value="Nucleotide-bd_a/b_plait_sf"/>
</dbReference>
<keyword evidence="1 2" id="KW-0694">RNA-binding</keyword>
<evidence type="ECO:0000259" key="3">
    <source>
        <dbReference type="PROSITE" id="PS50102"/>
    </source>
</evidence>
<dbReference type="SMART" id="SM00360">
    <property type="entry name" value="RRM"/>
    <property type="match status" value="1"/>
</dbReference>
<evidence type="ECO:0000313" key="5">
    <source>
        <dbReference type="Proteomes" id="UP000799753"/>
    </source>
</evidence>
<dbReference type="AlphaFoldDB" id="A0A6A6SAG0"/>
<dbReference type="InterPro" id="IPR035979">
    <property type="entry name" value="RBD_domain_sf"/>
</dbReference>
<evidence type="ECO:0000313" key="4">
    <source>
        <dbReference type="EMBL" id="KAF2644755.1"/>
    </source>
</evidence>
<name>A0A6A6SAG0_9PLEO</name>
<dbReference type="GO" id="GO:0005737">
    <property type="term" value="C:cytoplasm"/>
    <property type="evidence" value="ECO:0007669"/>
    <property type="project" value="TreeGrafter"/>
</dbReference>
<feature type="non-terminal residue" evidence="4">
    <location>
        <position position="63"/>
    </location>
</feature>
<reference evidence="4" key="1">
    <citation type="journal article" date="2020" name="Stud. Mycol.">
        <title>101 Dothideomycetes genomes: a test case for predicting lifestyles and emergence of pathogens.</title>
        <authorList>
            <person name="Haridas S."/>
            <person name="Albert R."/>
            <person name="Binder M."/>
            <person name="Bloem J."/>
            <person name="Labutti K."/>
            <person name="Salamov A."/>
            <person name="Andreopoulos B."/>
            <person name="Baker S."/>
            <person name="Barry K."/>
            <person name="Bills G."/>
            <person name="Bluhm B."/>
            <person name="Cannon C."/>
            <person name="Castanera R."/>
            <person name="Culley D."/>
            <person name="Daum C."/>
            <person name="Ezra D."/>
            <person name="Gonzalez J."/>
            <person name="Henrissat B."/>
            <person name="Kuo A."/>
            <person name="Liang C."/>
            <person name="Lipzen A."/>
            <person name="Lutzoni F."/>
            <person name="Magnuson J."/>
            <person name="Mondo S."/>
            <person name="Nolan M."/>
            <person name="Ohm R."/>
            <person name="Pangilinan J."/>
            <person name="Park H.-J."/>
            <person name="Ramirez L."/>
            <person name="Alfaro M."/>
            <person name="Sun H."/>
            <person name="Tritt A."/>
            <person name="Yoshinaga Y."/>
            <person name="Zwiers L.-H."/>
            <person name="Turgeon B."/>
            <person name="Goodwin S."/>
            <person name="Spatafora J."/>
            <person name="Crous P."/>
            <person name="Grigoriev I."/>
        </authorList>
    </citation>
    <scope>NUCLEOTIDE SEQUENCE</scope>
    <source>
        <strain evidence="4">CBS 473.64</strain>
    </source>
</reference>
<dbReference type="GO" id="GO:0000398">
    <property type="term" value="P:mRNA splicing, via spliceosome"/>
    <property type="evidence" value="ECO:0007669"/>
    <property type="project" value="TreeGrafter"/>
</dbReference>
<dbReference type="GO" id="GO:0061574">
    <property type="term" value="C:ASAP complex"/>
    <property type="evidence" value="ECO:0007669"/>
    <property type="project" value="TreeGrafter"/>
</dbReference>
<protein>
    <recommendedName>
        <fullName evidence="3">RRM domain-containing protein</fullName>
    </recommendedName>
</protein>
<dbReference type="Proteomes" id="UP000799753">
    <property type="component" value="Unassembled WGS sequence"/>
</dbReference>
<gene>
    <name evidence="4" type="ORF">P280DRAFT_372792</name>
</gene>
<feature type="domain" description="RRM" evidence="3">
    <location>
        <begin position="1"/>
        <end position="63"/>
    </location>
</feature>
<dbReference type="OrthoDB" id="252020at2759"/>
<evidence type="ECO:0000256" key="1">
    <source>
        <dbReference type="ARBA" id="ARBA00022884"/>
    </source>
</evidence>
<dbReference type="PANTHER" id="PTHR15481">
    <property type="entry name" value="RIBONUCLEIC ACID BINDING PROTEIN S1"/>
    <property type="match status" value="1"/>
</dbReference>
<dbReference type="PROSITE" id="PS50102">
    <property type="entry name" value="RRM"/>
    <property type="match status" value="1"/>
</dbReference>
<dbReference type="EMBL" id="MU006778">
    <property type="protein sequence ID" value="KAF2644755.1"/>
    <property type="molecule type" value="Genomic_DNA"/>
</dbReference>
<dbReference type="Gene3D" id="3.30.70.330">
    <property type="match status" value="1"/>
</dbReference>
<dbReference type="SUPFAM" id="SSF54928">
    <property type="entry name" value="RNA-binding domain, RBD"/>
    <property type="match status" value="1"/>
</dbReference>
<organism evidence="4 5">
    <name type="scientific">Massarina eburnea CBS 473.64</name>
    <dbReference type="NCBI Taxonomy" id="1395130"/>
    <lineage>
        <taxon>Eukaryota</taxon>
        <taxon>Fungi</taxon>
        <taxon>Dikarya</taxon>
        <taxon>Ascomycota</taxon>
        <taxon>Pezizomycotina</taxon>
        <taxon>Dothideomycetes</taxon>
        <taxon>Pleosporomycetidae</taxon>
        <taxon>Pleosporales</taxon>
        <taxon>Massarineae</taxon>
        <taxon>Massarinaceae</taxon>
        <taxon>Massarina</taxon>
    </lineage>
</organism>
<dbReference type="GO" id="GO:0003723">
    <property type="term" value="F:RNA binding"/>
    <property type="evidence" value="ECO:0007669"/>
    <property type="project" value="UniProtKB-UniRule"/>
</dbReference>
<keyword evidence="5" id="KW-1185">Reference proteome</keyword>